<comment type="subcellular location">
    <subcellularLocation>
        <location evidence="1">Membrane</location>
        <topology evidence="1">Multi-pass membrane protein</topology>
    </subcellularLocation>
</comment>
<proteinExistence type="predicted"/>
<keyword evidence="5 6" id="KW-0472">Membrane</keyword>
<evidence type="ECO:0000313" key="8">
    <source>
        <dbReference type="EMBL" id="TFJ80273.1"/>
    </source>
</evidence>
<feature type="transmembrane region" description="Helical" evidence="6">
    <location>
        <begin position="431"/>
        <end position="452"/>
    </location>
</feature>
<feature type="transmembrane region" description="Helical" evidence="6">
    <location>
        <begin position="362"/>
        <end position="384"/>
    </location>
</feature>
<feature type="chain" id="PRO_5020022622" evidence="7">
    <location>
        <begin position="18"/>
        <end position="486"/>
    </location>
</feature>
<feature type="transmembrane region" description="Helical" evidence="6">
    <location>
        <begin position="330"/>
        <end position="350"/>
    </location>
</feature>
<evidence type="ECO:0000256" key="7">
    <source>
        <dbReference type="SAM" id="SignalP"/>
    </source>
</evidence>
<feature type="transmembrane region" description="Helical" evidence="6">
    <location>
        <begin position="166"/>
        <end position="187"/>
    </location>
</feature>
<dbReference type="GO" id="GO:0005789">
    <property type="term" value="C:endoplasmic reticulum membrane"/>
    <property type="evidence" value="ECO:0007669"/>
    <property type="project" value="TreeGrafter"/>
</dbReference>
<dbReference type="PANTHER" id="PTHR10778:SF13">
    <property type="entry name" value="ADENOSINE 3'-PHOSPHO 5'-PHOSPHOSULFATE TRANSPORTER 1"/>
    <property type="match status" value="1"/>
</dbReference>
<feature type="transmembrane region" description="Helical" evidence="6">
    <location>
        <begin position="60"/>
        <end position="78"/>
    </location>
</feature>
<keyword evidence="2" id="KW-0813">Transport</keyword>
<evidence type="ECO:0000313" key="9">
    <source>
        <dbReference type="Proteomes" id="UP000355283"/>
    </source>
</evidence>
<accession>A0A4D9CRX1</accession>
<evidence type="ECO:0000256" key="5">
    <source>
        <dbReference type="ARBA" id="ARBA00023136"/>
    </source>
</evidence>
<organism evidence="8 9">
    <name type="scientific">Nannochloropsis salina CCMP1776</name>
    <dbReference type="NCBI Taxonomy" id="1027361"/>
    <lineage>
        <taxon>Eukaryota</taxon>
        <taxon>Sar</taxon>
        <taxon>Stramenopiles</taxon>
        <taxon>Ochrophyta</taxon>
        <taxon>Eustigmatophyceae</taxon>
        <taxon>Eustigmatales</taxon>
        <taxon>Monodopsidaceae</taxon>
        <taxon>Microchloropsis</taxon>
        <taxon>Microchloropsis salina</taxon>
    </lineage>
</organism>
<evidence type="ECO:0000256" key="1">
    <source>
        <dbReference type="ARBA" id="ARBA00004141"/>
    </source>
</evidence>
<keyword evidence="9" id="KW-1185">Reference proteome</keyword>
<evidence type="ECO:0000256" key="6">
    <source>
        <dbReference type="SAM" id="Phobius"/>
    </source>
</evidence>
<gene>
    <name evidence="8" type="ORF">NSK_008416</name>
</gene>
<feature type="signal peptide" evidence="7">
    <location>
        <begin position="1"/>
        <end position="17"/>
    </location>
</feature>
<dbReference type="OrthoDB" id="10035043at2759"/>
<feature type="transmembrane region" description="Helical" evidence="6">
    <location>
        <begin position="293"/>
        <end position="310"/>
    </location>
</feature>
<evidence type="ECO:0000256" key="3">
    <source>
        <dbReference type="ARBA" id="ARBA00022692"/>
    </source>
</evidence>
<dbReference type="PANTHER" id="PTHR10778">
    <property type="entry name" value="SOLUTE CARRIER FAMILY 35 MEMBER B"/>
    <property type="match status" value="1"/>
</dbReference>
<dbReference type="GO" id="GO:0046964">
    <property type="term" value="F:3'-phosphoadenosine 5'-phosphosulfate transmembrane transporter activity"/>
    <property type="evidence" value="ECO:0007669"/>
    <property type="project" value="TreeGrafter"/>
</dbReference>
<protein>
    <submittedName>
        <fullName evidence="8">Uncharacterized protein</fullName>
    </submittedName>
</protein>
<dbReference type="Pfam" id="PF08449">
    <property type="entry name" value="UAA"/>
    <property type="match status" value="1"/>
</dbReference>
<comment type="caution">
    <text evidence="8">The sequence shown here is derived from an EMBL/GenBank/DDBJ whole genome shotgun (WGS) entry which is preliminary data.</text>
</comment>
<dbReference type="Proteomes" id="UP000355283">
    <property type="component" value="Unassembled WGS sequence"/>
</dbReference>
<dbReference type="GO" id="GO:0000139">
    <property type="term" value="C:Golgi membrane"/>
    <property type="evidence" value="ECO:0007669"/>
    <property type="project" value="TreeGrafter"/>
</dbReference>
<dbReference type="AlphaFoldDB" id="A0A4D9CRX1"/>
<name>A0A4D9CRX1_9STRA</name>
<keyword evidence="3 6" id="KW-0812">Transmembrane</keyword>
<feature type="transmembrane region" description="Helical" evidence="6">
    <location>
        <begin position="404"/>
        <end position="424"/>
    </location>
</feature>
<dbReference type="InterPro" id="IPR013657">
    <property type="entry name" value="SCL35B1-4/HUT1"/>
</dbReference>
<keyword evidence="7" id="KW-0732">Signal</keyword>
<evidence type="ECO:0000256" key="4">
    <source>
        <dbReference type="ARBA" id="ARBA00022989"/>
    </source>
</evidence>
<dbReference type="EMBL" id="SDOX01000175">
    <property type="protein sequence ID" value="TFJ80273.1"/>
    <property type="molecule type" value="Genomic_DNA"/>
</dbReference>
<keyword evidence="4 6" id="KW-1133">Transmembrane helix</keyword>
<sequence length="486" mass="54199">MLLAVFVMAAEAALCAGETTEGSSSHFGGASELSHKVPLASAHGREQTAGVELYLLASNFLLYTALVIVAIMISKLYLEAEPNASPRSRARHYSSHDVLELFAGSRPPSSSSFSPAAPIPVVSLPIGKGKSGSILNFAAMSPNPDASALGEGELPISPGLRTKGEVLRTLLFCTAGLICSFLVWGILQERMLTMPYRNGEYFTYSYGLVFTNRLFSLILSSILVWMYEWESLTLSSAPLYEYSFPSVSNMLSSWCQYEALAYVTFPTQTLSKSFKLVPIMLMGRMLTNKRYPLYEYATAISIGLGNTLFMMATENLELGVDSFGQVEDKSGTWCGVMLLLLFLFFDSFTSQWQSRMFSKHEISPVIMMFYLNAFSVVFSFITLVHTRELTPFFHFISKHPSIHLHFWLFSICSTIGQLFIFLTIKTFGPVVFAIIMSTRILLSIAASCFLYGHPIPPLGQRLVQWEGMDDEEAPYLMKEFHEHLDM</sequence>
<feature type="transmembrane region" description="Helical" evidence="6">
    <location>
        <begin position="207"/>
        <end position="227"/>
    </location>
</feature>
<reference evidence="8 9" key="1">
    <citation type="submission" date="2019-01" db="EMBL/GenBank/DDBJ databases">
        <title>Nuclear Genome Assembly of the Microalgal Biofuel strain Nannochloropsis salina CCMP1776.</title>
        <authorList>
            <person name="Hovde B."/>
        </authorList>
    </citation>
    <scope>NUCLEOTIDE SEQUENCE [LARGE SCALE GENOMIC DNA]</scope>
    <source>
        <strain evidence="8 9">CCMP1776</strain>
    </source>
</reference>
<evidence type="ECO:0000256" key="2">
    <source>
        <dbReference type="ARBA" id="ARBA00022448"/>
    </source>
</evidence>